<dbReference type="InterPro" id="IPR004358">
    <property type="entry name" value="Sig_transdc_His_kin-like_C"/>
</dbReference>
<dbReference type="PROSITE" id="PS50885">
    <property type="entry name" value="HAMP"/>
    <property type="match status" value="1"/>
</dbReference>
<dbReference type="Pfam" id="PF00512">
    <property type="entry name" value="HisKA"/>
    <property type="match status" value="1"/>
</dbReference>
<proteinExistence type="predicted"/>
<evidence type="ECO:0000256" key="6">
    <source>
        <dbReference type="ARBA" id="ARBA00022553"/>
    </source>
</evidence>
<evidence type="ECO:0000256" key="7">
    <source>
        <dbReference type="ARBA" id="ARBA00022679"/>
    </source>
</evidence>
<dbReference type="InterPro" id="IPR036097">
    <property type="entry name" value="HisK_dim/P_sf"/>
</dbReference>
<feature type="transmembrane region" description="Helical" evidence="16">
    <location>
        <begin position="12"/>
        <end position="36"/>
    </location>
</feature>
<evidence type="ECO:0000256" key="2">
    <source>
        <dbReference type="ARBA" id="ARBA00004429"/>
    </source>
</evidence>
<dbReference type="Gene3D" id="6.10.340.10">
    <property type="match status" value="1"/>
</dbReference>
<name>A0A2T3KTG2_PHOLD</name>
<keyword evidence="14 16" id="KW-0472">Membrane</keyword>
<dbReference type="InterPro" id="IPR003594">
    <property type="entry name" value="HATPase_dom"/>
</dbReference>
<dbReference type="GO" id="GO:0005524">
    <property type="term" value="F:ATP binding"/>
    <property type="evidence" value="ECO:0007669"/>
    <property type="project" value="UniProtKB-KW"/>
</dbReference>
<dbReference type="RefSeq" id="WP_107185390.1">
    <property type="nucleotide sequence ID" value="NZ_JAWQGC010000008.1"/>
</dbReference>
<dbReference type="SUPFAM" id="SSF55874">
    <property type="entry name" value="ATPase domain of HSP90 chaperone/DNA topoisomerase II/histidine kinase"/>
    <property type="match status" value="1"/>
</dbReference>
<evidence type="ECO:0000256" key="12">
    <source>
        <dbReference type="ARBA" id="ARBA00022989"/>
    </source>
</evidence>
<evidence type="ECO:0000256" key="15">
    <source>
        <dbReference type="ARBA" id="ARBA00073143"/>
    </source>
</evidence>
<keyword evidence="5" id="KW-0997">Cell inner membrane</keyword>
<dbReference type="InterPro" id="IPR024478">
    <property type="entry name" value="HlyB_4HB_MCP"/>
</dbReference>
<dbReference type="InterPro" id="IPR036890">
    <property type="entry name" value="HATPase_C_sf"/>
</dbReference>
<evidence type="ECO:0000256" key="11">
    <source>
        <dbReference type="ARBA" id="ARBA00022840"/>
    </source>
</evidence>
<comment type="subcellular location">
    <subcellularLocation>
        <location evidence="2">Cell inner membrane</location>
        <topology evidence="2">Multi-pass membrane protein</topology>
    </subcellularLocation>
</comment>
<sequence>MIRYINKKTIGSRLIMAIILMAFLTISVSVIAVLNWEKLSTQIETITHNNMPIVQASYQLERNTAELQATLNLLGQNTNPLKHETIKNKLNSTLTKISTAIDKISKLHYYPAIKSGQQTLVQQIDNYTKLLKKRNSDLFALTQTENKLKWLHSDLLEELIPLRQEVEWKLNNMNRHGEKKNAVQLDVVNDIMNEFSLIQAITVKENELHQLIGEIIQQRHQRDLSNAFNFLGHKAAEIEVLSQQLSNYPSSMTFSKLLDKFIDMTKPGGQLELQLKRDVILSLQINRARVDIKQRLSQQENMIQTLVDHADRALNNLNNDTRQAITVSNFMLFGVLFITIVLTIFLSIYLVGNGIVNRLNLLSKDLYSVAKGNFNDANIATTGEDEIGILGDNLRDFCRQMQDIQASNALNLINNTQVSIITCNMHGAVESVNLQALKQFNFDSISQHQTLWNLFDSPISDRLKLLFKQNSLLRKLGAYKLTVTHTTDQQHLFYLRLDFRIFKQGNQDKVIITITDITDQEKTTRWLENKVSEKTQSLTLRNQQLKAEIEDRKRIEGDLIATQDELIQAAKMATVGQTMTSLAHELNQPLSAISTRLFSAKLAIEHQKYEKLPDNLGKIEDLVSRMSKLISSLRSFAKKQSATNPLTRVDIQDSIKQAILIVESRAKVQQTTIASTISTPIYALADQVQLEQVLVNLLVNSCDAVASCKQRQITIMRLDSPKDRIRIAVLDSGHGFSNDIIDKLFVPFTTTKDVGLGLGLSICSSIMTRLKGNIFLASGLTGGAMVVLELKKDDE</sequence>
<dbReference type="Pfam" id="PF02518">
    <property type="entry name" value="HATPase_c"/>
    <property type="match status" value="1"/>
</dbReference>
<dbReference type="GO" id="GO:0005886">
    <property type="term" value="C:plasma membrane"/>
    <property type="evidence" value="ECO:0007669"/>
    <property type="project" value="UniProtKB-SubCell"/>
</dbReference>
<evidence type="ECO:0000256" key="1">
    <source>
        <dbReference type="ARBA" id="ARBA00000085"/>
    </source>
</evidence>
<evidence type="ECO:0000259" key="17">
    <source>
        <dbReference type="PROSITE" id="PS50109"/>
    </source>
</evidence>
<evidence type="ECO:0000256" key="14">
    <source>
        <dbReference type="ARBA" id="ARBA00023136"/>
    </source>
</evidence>
<dbReference type="InterPro" id="IPR000014">
    <property type="entry name" value="PAS"/>
</dbReference>
<dbReference type="SUPFAM" id="SSF47384">
    <property type="entry name" value="Homodimeric domain of signal transducing histidine kinase"/>
    <property type="match status" value="1"/>
</dbReference>
<keyword evidence="13" id="KW-0902">Two-component regulatory system</keyword>
<dbReference type="InterPro" id="IPR003661">
    <property type="entry name" value="HisK_dim/P_dom"/>
</dbReference>
<dbReference type="PRINTS" id="PR00344">
    <property type="entry name" value="BCTRLSENSOR"/>
</dbReference>
<keyword evidence="10 19" id="KW-0418">Kinase</keyword>
<accession>A0A2T3KTG2</accession>
<keyword evidence="11" id="KW-0067">ATP-binding</keyword>
<dbReference type="Gene3D" id="3.30.565.10">
    <property type="entry name" value="Histidine kinase-like ATPase, C-terminal domain"/>
    <property type="match status" value="1"/>
</dbReference>
<organism evidence="19 20">
    <name type="scientific">Photobacterium leiognathi subsp. mandapamensis</name>
    <name type="common">Photobacterium mandapamensis</name>
    <dbReference type="NCBI Taxonomy" id="48408"/>
    <lineage>
        <taxon>Bacteria</taxon>
        <taxon>Pseudomonadati</taxon>
        <taxon>Pseudomonadota</taxon>
        <taxon>Gammaproteobacteria</taxon>
        <taxon>Vibrionales</taxon>
        <taxon>Vibrionaceae</taxon>
        <taxon>Photobacterium</taxon>
    </lineage>
</organism>
<evidence type="ECO:0000313" key="19">
    <source>
        <dbReference type="EMBL" id="PSV09859.1"/>
    </source>
</evidence>
<comment type="catalytic activity">
    <reaction evidence="1">
        <text>ATP + protein L-histidine = ADP + protein N-phospho-L-histidine.</text>
        <dbReference type="EC" id="2.7.13.3"/>
    </reaction>
</comment>
<dbReference type="Pfam" id="PF13426">
    <property type="entry name" value="PAS_9"/>
    <property type="match status" value="1"/>
</dbReference>
<feature type="transmembrane region" description="Helical" evidence="16">
    <location>
        <begin position="330"/>
        <end position="351"/>
    </location>
</feature>
<feature type="domain" description="Histidine kinase" evidence="17">
    <location>
        <begin position="581"/>
        <end position="794"/>
    </location>
</feature>
<dbReference type="GO" id="GO:0000155">
    <property type="term" value="F:phosphorelay sensor kinase activity"/>
    <property type="evidence" value="ECO:0007669"/>
    <property type="project" value="InterPro"/>
</dbReference>
<dbReference type="InterPro" id="IPR003660">
    <property type="entry name" value="HAMP_dom"/>
</dbReference>
<keyword evidence="12 16" id="KW-1133">Transmembrane helix</keyword>
<keyword evidence="9" id="KW-0547">Nucleotide-binding</keyword>
<dbReference type="Pfam" id="PF12729">
    <property type="entry name" value="4HB_MCP_1"/>
    <property type="match status" value="1"/>
</dbReference>
<keyword evidence="6" id="KW-0597">Phosphoprotein</keyword>
<evidence type="ECO:0000256" key="5">
    <source>
        <dbReference type="ARBA" id="ARBA00022519"/>
    </source>
</evidence>
<dbReference type="Proteomes" id="UP000240530">
    <property type="component" value="Unassembled WGS sequence"/>
</dbReference>
<dbReference type="EMBL" id="PYNS01000015">
    <property type="protein sequence ID" value="PSV09859.1"/>
    <property type="molecule type" value="Genomic_DNA"/>
</dbReference>
<dbReference type="SMART" id="SM00388">
    <property type="entry name" value="HisKA"/>
    <property type="match status" value="1"/>
</dbReference>
<evidence type="ECO:0000256" key="8">
    <source>
        <dbReference type="ARBA" id="ARBA00022692"/>
    </source>
</evidence>
<evidence type="ECO:0000256" key="4">
    <source>
        <dbReference type="ARBA" id="ARBA00022475"/>
    </source>
</evidence>
<keyword evidence="4" id="KW-1003">Cell membrane</keyword>
<dbReference type="Gene3D" id="1.10.287.130">
    <property type="match status" value="1"/>
</dbReference>
<dbReference type="PANTHER" id="PTHR43065">
    <property type="entry name" value="SENSOR HISTIDINE KINASE"/>
    <property type="match status" value="1"/>
</dbReference>
<dbReference type="PROSITE" id="PS50109">
    <property type="entry name" value="HIS_KIN"/>
    <property type="match status" value="1"/>
</dbReference>
<gene>
    <name evidence="19" type="ORF">C0W93_13295</name>
</gene>
<comment type="caution">
    <text evidence="19">The sequence shown here is derived from an EMBL/GenBank/DDBJ whole genome shotgun (WGS) entry which is preliminary data.</text>
</comment>
<dbReference type="EC" id="2.7.13.3" evidence="3"/>
<dbReference type="PANTHER" id="PTHR43065:SF10">
    <property type="entry name" value="PEROXIDE STRESS-ACTIVATED HISTIDINE KINASE MAK3"/>
    <property type="match status" value="1"/>
</dbReference>
<dbReference type="InterPro" id="IPR017116">
    <property type="entry name" value="Sig_transdc_His_kinase_PgtB"/>
</dbReference>
<evidence type="ECO:0000256" key="13">
    <source>
        <dbReference type="ARBA" id="ARBA00023012"/>
    </source>
</evidence>
<evidence type="ECO:0000256" key="3">
    <source>
        <dbReference type="ARBA" id="ARBA00012438"/>
    </source>
</evidence>
<evidence type="ECO:0000256" key="9">
    <source>
        <dbReference type="ARBA" id="ARBA00022741"/>
    </source>
</evidence>
<evidence type="ECO:0000313" key="20">
    <source>
        <dbReference type="Proteomes" id="UP000240530"/>
    </source>
</evidence>
<dbReference type="InterPro" id="IPR005467">
    <property type="entry name" value="His_kinase_dom"/>
</dbReference>
<keyword evidence="7" id="KW-0808">Transferase</keyword>
<dbReference type="Gene3D" id="3.30.450.20">
    <property type="entry name" value="PAS domain"/>
    <property type="match status" value="1"/>
</dbReference>
<dbReference type="PIRSF" id="PIRSF037119">
    <property type="entry name" value="STHK_PgtB"/>
    <property type="match status" value="1"/>
</dbReference>
<dbReference type="SMART" id="SM00387">
    <property type="entry name" value="HATPase_c"/>
    <property type="match status" value="1"/>
</dbReference>
<evidence type="ECO:0000256" key="16">
    <source>
        <dbReference type="SAM" id="Phobius"/>
    </source>
</evidence>
<reference evidence="19 20" key="1">
    <citation type="submission" date="2018-03" db="EMBL/GenBank/DDBJ databases">
        <title>Whole genome sequencing of Histamine producing bacteria.</title>
        <authorList>
            <person name="Butler K."/>
        </authorList>
    </citation>
    <scope>NUCLEOTIDE SEQUENCE [LARGE SCALE GENOMIC DNA]</scope>
    <source>
        <strain evidence="19 20">Res.4.1</strain>
    </source>
</reference>
<dbReference type="AlphaFoldDB" id="A0A2T3KTG2"/>
<dbReference type="CDD" id="cd00082">
    <property type="entry name" value="HisKA"/>
    <property type="match status" value="1"/>
</dbReference>
<protein>
    <recommendedName>
        <fullName evidence="15">C4-dicarboxylate transport sensor protein DctB</fullName>
        <ecNumber evidence="3">2.7.13.3</ecNumber>
    </recommendedName>
</protein>
<keyword evidence="8 16" id="KW-0812">Transmembrane</keyword>
<evidence type="ECO:0000259" key="18">
    <source>
        <dbReference type="PROSITE" id="PS50885"/>
    </source>
</evidence>
<feature type="domain" description="HAMP" evidence="18">
    <location>
        <begin position="353"/>
        <end position="406"/>
    </location>
</feature>
<dbReference type="FunFam" id="1.10.287.130:FF:000049">
    <property type="entry name" value="C4-dicarboxylate transport sensor protein DctB"/>
    <property type="match status" value="1"/>
</dbReference>
<evidence type="ECO:0000256" key="10">
    <source>
        <dbReference type="ARBA" id="ARBA00022777"/>
    </source>
</evidence>